<accession>A0A0D2DRD1</accession>
<feature type="region of interest" description="Disordered" evidence="1">
    <location>
        <begin position="216"/>
        <end position="255"/>
    </location>
</feature>
<gene>
    <name evidence="2" type="ORF">Z517_07057</name>
</gene>
<evidence type="ECO:0000313" key="2">
    <source>
        <dbReference type="EMBL" id="KIW80441.1"/>
    </source>
</evidence>
<dbReference type="RefSeq" id="XP_013284249.1">
    <property type="nucleotide sequence ID" value="XM_013428795.1"/>
</dbReference>
<keyword evidence="3" id="KW-1185">Reference proteome</keyword>
<feature type="compositionally biased region" description="Basic and acidic residues" evidence="1">
    <location>
        <begin position="50"/>
        <end position="79"/>
    </location>
</feature>
<dbReference type="VEuPathDB" id="FungiDB:Z517_07057"/>
<protein>
    <submittedName>
        <fullName evidence="2">Uncharacterized protein</fullName>
    </submittedName>
</protein>
<name>A0A0D2DRD1_9EURO</name>
<feature type="region of interest" description="Disordered" evidence="1">
    <location>
        <begin position="19"/>
        <end position="102"/>
    </location>
</feature>
<dbReference type="Proteomes" id="UP000053029">
    <property type="component" value="Unassembled WGS sequence"/>
</dbReference>
<reference evidence="2 3" key="1">
    <citation type="submission" date="2015-01" db="EMBL/GenBank/DDBJ databases">
        <title>The Genome Sequence of Fonsecaea pedrosoi CBS 271.37.</title>
        <authorList>
            <consortium name="The Broad Institute Genomics Platform"/>
            <person name="Cuomo C."/>
            <person name="de Hoog S."/>
            <person name="Gorbushina A."/>
            <person name="Stielow B."/>
            <person name="Teixiera M."/>
            <person name="Abouelleil A."/>
            <person name="Chapman S.B."/>
            <person name="Priest M."/>
            <person name="Young S.K."/>
            <person name="Wortman J."/>
            <person name="Nusbaum C."/>
            <person name="Birren B."/>
        </authorList>
    </citation>
    <scope>NUCLEOTIDE SEQUENCE [LARGE SCALE GENOMIC DNA]</scope>
    <source>
        <strain evidence="2 3">CBS 271.37</strain>
    </source>
</reference>
<feature type="compositionally biased region" description="Polar residues" evidence="1">
    <location>
        <begin position="80"/>
        <end position="92"/>
    </location>
</feature>
<dbReference type="GeneID" id="25306547"/>
<evidence type="ECO:0000256" key="1">
    <source>
        <dbReference type="SAM" id="MobiDB-lite"/>
    </source>
</evidence>
<feature type="compositionally biased region" description="Low complexity" evidence="1">
    <location>
        <begin position="184"/>
        <end position="200"/>
    </location>
</feature>
<proteinExistence type="predicted"/>
<dbReference type="EMBL" id="KN846972">
    <property type="protein sequence ID" value="KIW80441.1"/>
    <property type="molecule type" value="Genomic_DNA"/>
</dbReference>
<feature type="compositionally biased region" description="Basic and acidic residues" evidence="1">
    <location>
        <begin position="21"/>
        <end position="40"/>
    </location>
</feature>
<dbReference type="HOGENOM" id="CLU_1038428_0_0_1"/>
<feature type="region of interest" description="Disordered" evidence="1">
    <location>
        <begin position="173"/>
        <end position="200"/>
    </location>
</feature>
<dbReference type="OrthoDB" id="4151798at2759"/>
<evidence type="ECO:0000313" key="3">
    <source>
        <dbReference type="Proteomes" id="UP000053029"/>
    </source>
</evidence>
<organism evidence="2 3">
    <name type="scientific">Fonsecaea pedrosoi CBS 271.37</name>
    <dbReference type="NCBI Taxonomy" id="1442368"/>
    <lineage>
        <taxon>Eukaryota</taxon>
        <taxon>Fungi</taxon>
        <taxon>Dikarya</taxon>
        <taxon>Ascomycota</taxon>
        <taxon>Pezizomycotina</taxon>
        <taxon>Eurotiomycetes</taxon>
        <taxon>Chaetothyriomycetidae</taxon>
        <taxon>Chaetothyriales</taxon>
        <taxon>Herpotrichiellaceae</taxon>
        <taxon>Fonsecaea</taxon>
    </lineage>
</organism>
<dbReference type="AlphaFoldDB" id="A0A0D2DRD1"/>
<sequence length="268" mass="29922">MPLGLDDDELEAFIGIYKMRPNSEIKDTRPPQRQRPDRDSCLSLATGPSTRHDLSCGRGREQKEKELQHPSPVEEERSDSLFSSPVTASPRTKATIHSLREGKGDTKRYSFLHWYDEAQQEPRRLTHSASLPPISSLQYQPTPARSTLWGQFSWAGEFEKELRDIEVQLTRKTKARSAAKSSHVRSQSATSSTSSSQSQTQKGTLSFWKVKKDAHLQGTTSSSTNTDDGVGAAEQSALSAAVPPRHTSTEKRSSTRFDWLVKHSAGLW</sequence>